<gene>
    <name evidence="2" type="ORF">E1956_01195</name>
</gene>
<feature type="region of interest" description="Disordered" evidence="1">
    <location>
        <begin position="121"/>
        <end position="145"/>
    </location>
</feature>
<organism evidence="2 3">
    <name type="scientific">Paraburkholderia pallida</name>
    <dbReference type="NCBI Taxonomy" id="2547399"/>
    <lineage>
        <taxon>Bacteria</taxon>
        <taxon>Pseudomonadati</taxon>
        <taxon>Pseudomonadota</taxon>
        <taxon>Betaproteobacteria</taxon>
        <taxon>Burkholderiales</taxon>
        <taxon>Burkholderiaceae</taxon>
        <taxon>Paraburkholderia</taxon>
    </lineage>
</organism>
<protein>
    <submittedName>
        <fullName evidence="2">Uncharacterized protein</fullName>
    </submittedName>
</protein>
<dbReference type="KEGG" id="ppai:E1956_01195"/>
<dbReference type="Proteomes" id="UP000295727">
    <property type="component" value="Chromosome 1"/>
</dbReference>
<name>A0A4P7CWE3_9BURK</name>
<reference evidence="2 3" key="1">
    <citation type="submission" date="2019-03" db="EMBL/GenBank/DDBJ databases">
        <title>Paraburkholderia sp. 7MH5, isolated from subtropical forest soil.</title>
        <authorList>
            <person name="Gao Z.-H."/>
            <person name="Qiu L.-H."/>
        </authorList>
    </citation>
    <scope>NUCLEOTIDE SEQUENCE [LARGE SCALE GENOMIC DNA]</scope>
    <source>
        <strain evidence="2 3">7MH5</strain>
    </source>
</reference>
<evidence type="ECO:0000313" key="2">
    <source>
        <dbReference type="EMBL" id="QBQ98441.1"/>
    </source>
</evidence>
<evidence type="ECO:0000313" key="3">
    <source>
        <dbReference type="Proteomes" id="UP000295727"/>
    </source>
</evidence>
<dbReference type="EMBL" id="CP038148">
    <property type="protein sequence ID" value="QBQ98441.1"/>
    <property type="molecule type" value="Genomic_DNA"/>
</dbReference>
<accession>A0A4P7CWE3</accession>
<proteinExistence type="predicted"/>
<sequence length="145" mass="17190">MSDVKALTIISELERWRDRELGTKLTWEKIEAFSGYTRQALSRHPRIKLAYDEAKHALADPARVSSSRSRDEERKYFDQTVRDLESKVKRYQDLEQTWFQRWQRIAVRCSELGLNIEDLDKPLDDLNRRGDKSEVKRGRKGKGEH</sequence>
<keyword evidence="3" id="KW-1185">Reference proteome</keyword>
<dbReference type="OrthoDB" id="9018821at2"/>
<dbReference type="AlphaFoldDB" id="A0A4P7CWE3"/>
<evidence type="ECO:0000256" key="1">
    <source>
        <dbReference type="SAM" id="MobiDB-lite"/>
    </source>
</evidence>